<evidence type="ECO:0000313" key="2">
    <source>
        <dbReference type="Proteomes" id="UP000886998"/>
    </source>
</evidence>
<protein>
    <submittedName>
        <fullName evidence="1">Uncharacterized protein</fullName>
    </submittedName>
</protein>
<dbReference type="AlphaFoldDB" id="A0A8X6JWR5"/>
<sequence length="126" mass="15028">MLRNCTMNNIIYEITFDGRNFICISNVAECFIMNPPECRNLSSTFTDQKQNGDKKMIRWSIKKIRWKLQQMLPQGMREIQQQKNGVMPIHTEKSRREWGKKSFGFALPFPYLVFNKRLEVEKHVIL</sequence>
<accession>A0A8X6JWR5</accession>
<name>A0A8X6JWR5_9ARAC</name>
<gene>
    <name evidence="1" type="ORF">TNIN_316451</name>
</gene>
<dbReference type="Proteomes" id="UP000886998">
    <property type="component" value="Unassembled WGS sequence"/>
</dbReference>
<reference evidence="1" key="1">
    <citation type="submission" date="2020-08" db="EMBL/GenBank/DDBJ databases">
        <title>Multicomponent nature underlies the extraordinary mechanical properties of spider dragline silk.</title>
        <authorList>
            <person name="Kono N."/>
            <person name="Nakamura H."/>
            <person name="Mori M."/>
            <person name="Yoshida Y."/>
            <person name="Ohtoshi R."/>
            <person name="Malay A.D."/>
            <person name="Moran D.A.P."/>
            <person name="Tomita M."/>
            <person name="Numata K."/>
            <person name="Arakawa K."/>
        </authorList>
    </citation>
    <scope>NUCLEOTIDE SEQUENCE</scope>
</reference>
<keyword evidence="2" id="KW-1185">Reference proteome</keyword>
<comment type="caution">
    <text evidence="1">The sequence shown here is derived from an EMBL/GenBank/DDBJ whole genome shotgun (WGS) entry which is preliminary data.</text>
</comment>
<organism evidence="1 2">
    <name type="scientific">Trichonephila inaurata madagascariensis</name>
    <dbReference type="NCBI Taxonomy" id="2747483"/>
    <lineage>
        <taxon>Eukaryota</taxon>
        <taxon>Metazoa</taxon>
        <taxon>Ecdysozoa</taxon>
        <taxon>Arthropoda</taxon>
        <taxon>Chelicerata</taxon>
        <taxon>Arachnida</taxon>
        <taxon>Araneae</taxon>
        <taxon>Araneomorphae</taxon>
        <taxon>Entelegynae</taxon>
        <taxon>Araneoidea</taxon>
        <taxon>Nephilidae</taxon>
        <taxon>Trichonephila</taxon>
        <taxon>Trichonephila inaurata</taxon>
    </lineage>
</organism>
<proteinExistence type="predicted"/>
<dbReference type="EMBL" id="BMAV01028010">
    <property type="protein sequence ID" value="GFS64217.1"/>
    <property type="molecule type" value="Genomic_DNA"/>
</dbReference>
<evidence type="ECO:0000313" key="1">
    <source>
        <dbReference type="EMBL" id="GFS64217.1"/>
    </source>
</evidence>